<dbReference type="SUPFAM" id="SSF48208">
    <property type="entry name" value="Six-hairpin glycosidases"/>
    <property type="match status" value="1"/>
</dbReference>
<dbReference type="Pfam" id="PF01270">
    <property type="entry name" value="Glyco_hydro_8"/>
    <property type="match status" value="1"/>
</dbReference>
<reference evidence="9" key="1">
    <citation type="submission" date="2017-05" db="EMBL/GenBank/DDBJ databases">
        <title>Complete and WGS of Bordetella genogroups.</title>
        <authorList>
            <person name="Spilker T."/>
            <person name="Lipuma J."/>
        </authorList>
    </citation>
    <scope>NUCLEOTIDE SEQUENCE</scope>
    <source>
        <strain evidence="9">AU21707</strain>
    </source>
</reference>
<dbReference type="InterPro" id="IPR002037">
    <property type="entry name" value="Glyco_hydro_8"/>
</dbReference>
<feature type="signal peptide" evidence="8">
    <location>
        <begin position="1"/>
        <end position="33"/>
    </location>
</feature>
<evidence type="ECO:0000256" key="5">
    <source>
        <dbReference type="ARBA" id="ARBA00023001"/>
    </source>
</evidence>
<keyword evidence="5" id="KW-0136">Cellulose degradation</keyword>
<protein>
    <recommendedName>
        <fullName evidence="3">cellulase</fullName>
        <ecNumber evidence="3">3.2.1.4</ecNumber>
    </recommendedName>
</protein>
<dbReference type="PRINTS" id="PR00735">
    <property type="entry name" value="GLHYDRLASE8"/>
</dbReference>
<comment type="caution">
    <text evidence="9">The sequence shown here is derived from an EMBL/GenBank/DDBJ whole genome shotgun (WGS) entry which is preliminary data.</text>
</comment>
<dbReference type="NCBIfam" id="NF008305">
    <property type="entry name" value="PRK11097.1"/>
    <property type="match status" value="1"/>
</dbReference>
<evidence type="ECO:0000256" key="2">
    <source>
        <dbReference type="ARBA" id="ARBA00009209"/>
    </source>
</evidence>
<accession>A0A261R820</accession>
<evidence type="ECO:0000256" key="7">
    <source>
        <dbReference type="ARBA" id="ARBA00023326"/>
    </source>
</evidence>
<keyword evidence="6" id="KW-0326">Glycosidase</keyword>
<name>A0A261R820_9BORD</name>
<feature type="chain" id="PRO_5012740476" description="cellulase" evidence="8">
    <location>
        <begin position="34"/>
        <end position="431"/>
    </location>
</feature>
<evidence type="ECO:0000313" key="9">
    <source>
        <dbReference type="EMBL" id="OZI21149.1"/>
    </source>
</evidence>
<dbReference type="Gene3D" id="1.50.10.10">
    <property type="match status" value="1"/>
</dbReference>
<keyword evidence="10" id="KW-1185">Reference proteome</keyword>
<dbReference type="EMBL" id="NEVJ01000003">
    <property type="protein sequence ID" value="OZI21149.1"/>
    <property type="molecule type" value="Genomic_DNA"/>
</dbReference>
<comment type="catalytic activity">
    <reaction evidence="1">
        <text>Endohydrolysis of (1-&gt;4)-beta-D-glucosidic linkages in cellulose, lichenin and cereal beta-D-glucans.</text>
        <dbReference type="EC" id="3.2.1.4"/>
    </reaction>
</comment>
<keyword evidence="4" id="KW-0378">Hydrolase</keyword>
<dbReference type="OrthoDB" id="9766708at2"/>
<organism evidence="9 10">
    <name type="scientific">Bordetella genomosp. 9</name>
    <dbReference type="NCBI Taxonomy" id="1416803"/>
    <lineage>
        <taxon>Bacteria</taxon>
        <taxon>Pseudomonadati</taxon>
        <taxon>Pseudomonadota</taxon>
        <taxon>Betaproteobacteria</taxon>
        <taxon>Burkholderiales</taxon>
        <taxon>Alcaligenaceae</taxon>
        <taxon>Bordetella</taxon>
    </lineage>
</organism>
<keyword evidence="7" id="KW-0119">Carbohydrate metabolism</keyword>
<dbReference type="Proteomes" id="UP000216857">
    <property type="component" value="Unassembled WGS sequence"/>
</dbReference>
<dbReference type="AlphaFoldDB" id="A0A261R820"/>
<dbReference type="InterPro" id="IPR012341">
    <property type="entry name" value="6hp_glycosidase-like_sf"/>
</dbReference>
<evidence type="ECO:0000256" key="6">
    <source>
        <dbReference type="ARBA" id="ARBA00023295"/>
    </source>
</evidence>
<dbReference type="InterPro" id="IPR008928">
    <property type="entry name" value="6-hairpin_glycosidase_sf"/>
</dbReference>
<evidence type="ECO:0000256" key="3">
    <source>
        <dbReference type="ARBA" id="ARBA00012601"/>
    </source>
</evidence>
<evidence type="ECO:0000313" key="10">
    <source>
        <dbReference type="Proteomes" id="UP000216857"/>
    </source>
</evidence>
<evidence type="ECO:0000256" key="1">
    <source>
        <dbReference type="ARBA" id="ARBA00000966"/>
    </source>
</evidence>
<dbReference type="EC" id="3.2.1.4" evidence="3"/>
<dbReference type="GO" id="GO:0008810">
    <property type="term" value="F:cellulase activity"/>
    <property type="evidence" value="ECO:0007669"/>
    <property type="project" value="UniProtKB-EC"/>
</dbReference>
<dbReference type="GO" id="GO:0030245">
    <property type="term" value="P:cellulose catabolic process"/>
    <property type="evidence" value="ECO:0007669"/>
    <property type="project" value="UniProtKB-KW"/>
</dbReference>
<proteinExistence type="inferred from homology"/>
<evidence type="ECO:0000256" key="4">
    <source>
        <dbReference type="ARBA" id="ARBA00022801"/>
    </source>
</evidence>
<comment type="similarity">
    <text evidence="2">Belongs to the glycosyl hydrolase 8 (cellulase D) family.</text>
</comment>
<keyword evidence="8" id="KW-0732">Signal</keyword>
<sequence>MDRARARRPASRAPAWRRTLAVLSVWLPCVAGAAGAGSAATAAATTGTGASPASCVAAPWPLWQDFQARFIQPDGRVLDASTPQRHSSSEGQSYGMFFALVAGDQATFDRLWTWTEANLAGGDIGKRLPAWFWGLAPDGGWRVLDANSAADADLWIAYDLLEAARLWGRKDYADRAHALLARIEAEETVELPGLGRMLLPGPKGFALPGNIWRLNASYLPPPVLRRLANAGNRALWQEIARNTPAVYAGGQDTGYVADWVAYMAPRTSASGASTPGRFATDPVKGDIGSYDAIRTYMWAGLTPDEDPLAMPLRAATQGLAAATATLGYPPESVRTATGVTDGTGPFGFSAALLPYLQATRRDDLLQKQRARVQTLLAQAREKADATGVQAPYYDYVLTLFGLGWSEGRYRFHPTGTVQPSWETSCRRASAP</sequence>
<gene>
    <name evidence="9" type="ORF">CAL26_27340</name>
</gene>
<evidence type="ECO:0000256" key="8">
    <source>
        <dbReference type="SAM" id="SignalP"/>
    </source>
</evidence>
<keyword evidence="7" id="KW-0624">Polysaccharide degradation</keyword>